<name>A0A511HFL1_9BACT</name>
<keyword evidence="1" id="KW-0732">Signal</keyword>
<keyword evidence="4" id="KW-1185">Reference proteome</keyword>
<evidence type="ECO:0000256" key="1">
    <source>
        <dbReference type="SAM" id="SignalP"/>
    </source>
</evidence>
<dbReference type="Proteomes" id="UP000321224">
    <property type="component" value="Unassembled WGS sequence"/>
</dbReference>
<protein>
    <submittedName>
        <fullName evidence="3">Glucose/arabinose dehydrogenase, beta-propeller fold</fullName>
    </submittedName>
</protein>
<reference evidence="2 5" key="2">
    <citation type="submission" date="2019-07" db="EMBL/GenBank/DDBJ databases">
        <title>Whole genome shotgun sequence of Myxococcus virescens NBRC 100334.</title>
        <authorList>
            <person name="Hosoyama A."/>
            <person name="Uohara A."/>
            <person name="Ohji S."/>
            <person name="Ichikawa N."/>
        </authorList>
    </citation>
    <scope>NUCLEOTIDE SEQUENCE [LARGE SCALE GENOMIC DNA]</scope>
    <source>
        <strain evidence="2 5">NBRC 100334</strain>
    </source>
</reference>
<comment type="caution">
    <text evidence="2">The sequence shown here is derived from an EMBL/GenBank/DDBJ whole genome shotgun (WGS) entry which is preliminary data.</text>
</comment>
<dbReference type="InterPro" id="IPR011042">
    <property type="entry name" value="6-blade_b-propeller_TolB-like"/>
</dbReference>
<gene>
    <name evidence="2" type="ORF">MVI01_41300</name>
    <name evidence="3" type="ORF">SAMN04488504_11988</name>
</gene>
<dbReference type="EMBL" id="FNAJ01000019">
    <property type="protein sequence ID" value="SDF08078.1"/>
    <property type="molecule type" value="Genomic_DNA"/>
</dbReference>
<feature type="chain" id="PRO_5022916862" evidence="1">
    <location>
        <begin position="26"/>
        <end position="492"/>
    </location>
</feature>
<evidence type="ECO:0000313" key="2">
    <source>
        <dbReference type="EMBL" id="GEL72346.1"/>
    </source>
</evidence>
<feature type="signal peptide" evidence="1">
    <location>
        <begin position="1"/>
        <end position="25"/>
    </location>
</feature>
<dbReference type="PROSITE" id="PS51257">
    <property type="entry name" value="PROKAR_LIPOPROTEIN"/>
    <property type="match status" value="1"/>
</dbReference>
<evidence type="ECO:0000313" key="3">
    <source>
        <dbReference type="EMBL" id="SDF08078.1"/>
    </source>
</evidence>
<dbReference type="Gene3D" id="2.120.10.30">
    <property type="entry name" value="TolB, C-terminal domain"/>
    <property type="match status" value="1"/>
</dbReference>
<sequence length="492" mass="52288">MRIPLRARPLLVACAPLLLSGCFHLFGGGGGGKADFKPPRRVDPQDVAVPEGYRIEVVATGLTYPTGVAFDGEGTPYVTESGYSYGEDFAPGRLLRVEKDGRLTEVAKGEHQPWTGVTWHQGAFYVAQGGEQGGGRIVRVTPGGLMTPLVSSLPSLGDHHTNGPVVGPDGALYFGVGTATNSGVVGPDNASMGWLKRNPAFHDVPCRDVTLAGVNYPSANPLASQSGQVLTGAFVPFGTETKPGQVIKGGMPCSGAVFRLVPEATTPELVAWGFRNPFGLAFAPNGRLYVTENGYDVRGSRPLFGAADWMWEVEPGGWYGFPDFAGGKPVDQEWFKVPGGEVPKRVLQEPPGTPPQPVAAFGVHSSSNRFDFSRNPDFGHVGEAFVAQFGDQAPDTGKTMAPVGFKVVRVDVSNGVIEDFVANKDKGSGGPASRLRKAGLERPIDARFEPSGRALYIVDFGVMLVKGKGDLRPFQQTGVLWRVTRATPEAKP</sequence>
<dbReference type="RefSeq" id="WP_090494696.1">
    <property type="nucleotide sequence ID" value="NZ_BJVY01000024.1"/>
</dbReference>
<proteinExistence type="predicted"/>
<dbReference type="PANTHER" id="PTHR33546:SF1">
    <property type="entry name" value="LARGE, MULTIFUNCTIONAL SECRETED PROTEIN"/>
    <property type="match status" value="1"/>
</dbReference>
<dbReference type="Proteomes" id="UP000198717">
    <property type="component" value="Unassembled WGS sequence"/>
</dbReference>
<dbReference type="AlphaFoldDB" id="A0A511HFL1"/>
<dbReference type="PANTHER" id="PTHR33546">
    <property type="entry name" value="LARGE, MULTIFUNCTIONAL SECRETED PROTEIN-RELATED"/>
    <property type="match status" value="1"/>
</dbReference>
<reference evidence="3 4" key="1">
    <citation type="submission" date="2016-10" db="EMBL/GenBank/DDBJ databases">
        <authorList>
            <person name="Varghese N."/>
            <person name="Submissions S."/>
        </authorList>
    </citation>
    <scope>NUCLEOTIDE SEQUENCE [LARGE SCALE GENOMIC DNA]</scope>
    <source>
        <strain evidence="3 4">DSM 2260</strain>
    </source>
</reference>
<evidence type="ECO:0000313" key="4">
    <source>
        <dbReference type="Proteomes" id="UP000198717"/>
    </source>
</evidence>
<organism evidence="2 5">
    <name type="scientific">Myxococcus virescens</name>
    <dbReference type="NCBI Taxonomy" id="83456"/>
    <lineage>
        <taxon>Bacteria</taxon>
        <taxon>Pseudomonadati</taxon>
        <taxon>Myxococcota</taxon>
        <taxon>Myxococcia</taxon>
        <taxon>Myxococcales</taxon>
        <taxon>Cystobacterineae</taxon>
        <taxon>Myxococcaceae</taxon>
        <taxon>Myxococcus</taxon>
    </lineage>
</organism>
<accession>A0A511HFL1</accession>
<dbReference type="SUPFAM" id="SSF50952">
    <property type="entry name" value="Soluble quinoprotein glucose dehydrogenase"/>
    <property type="match status" value="1"/>
</dbReference>
<dbReference type="EMBL" id="BJVY01000024">
    <property type="protein sequence ID" value="GEL72346.1"/>
    <property type="molecule type" value="Genomic_DNA"/>
</dbReference>
<evidence type="ECO:0000313" key="5">
    <source>
        <dbReference type="Proteomes" id="UP000321224"/>
    </source>
</evidence>
<dbReference type="InterPro" id="IPR011041">
    <property type="entry name" value="Quinoprot_gluc/sorb_DH_b-prop"/>
</dbReference>